<keyword evidence="1" id="KW-0472">Membrane</keyword>
<evidence type="ECO:0000313" key="2">
    <source>
        <dbReference type="EMBL" id="CAB4157975.1"/>
    </source>
</evidence>
<name>A0A6J5NLD0_9CAUD</name>
<sequence>MTTSDWAQFILSLLSIGAIIVSSIRWYIKVQVKPIAEAVEDIRKETKTNGGTSMRDEIKQIKLEQEHARDKRKATSDKLDHMYDILLEYVSKNSK</sequence>
<dbReference type="EMBL" id="LR796651">
    <property type="protein sequence ID" value="CAB4157975.1"/>
    <property type="molecule type" value="Genomic_DNA"/>
</dbReference>
<keyword evidence="1" id="KW-1133">Transmembrane helix</keyword>
<keyword evidence="1" id="KW-0812">Transmembrane</keyword>
<gene>
    <name evidence="2" type="ORF">UFOVP694_66</name>
</gene>
<organism evidence="2">
    <name type="scientific">uncultured Caudovirales phage</name>
    <dbReference type="NCBI Taxonomy" id="2100421"/>
    <lineage>
        <taxon>Viruses</taxon>
        <taxon>Duplodnaviria</taxon>
        <taxon>Heunggongvirae</taxon>
        <taxon>Uroviricota</taxon>
        <taxon>Caudoviricetes</taxon>
        <taxon>Peduoviridae</taxon>
        <taxon>Maltschvirus</taxon>
        <taxon>Maltschvirus maltsch</taxon>
    </lineage>
</organism>
<reference evidence="2" key="1">
    <citation type="submission" date="2020-04" db="EMBL/GenBank/DDBJ databases">
        <authorList>
            <person name="Chiriac C."/>
            <person name="Salcher M."/>
            <person name="Ghai R."/>
            <person name="Kavagutti S V."/>
        </authorList>
    </citation>
    <scope>NUCLEOTIDE SEQUENCE</scope>
</reference>
<feature type="transmembrane region" description="Helical" evidence="1">
    <location>
        <begin position="6"/>
        <end position="28"/>
    </location>
</feature>
<proteinExistence type="predicted"/>
<accession>A0A6J5NLD0</accession>
<protein>
    <submittedName>
        <fullName evidence="2">Uncharacterized protein</fullName>
    </submittedName>
</protein>
<evidence type="ECO:0000256" key="1">
    <source>
        <dbReference type="SAM" id="Phobius"/>
    </source>
</evidence>